<feature type="region of interest" description="Disordered" evidence="1">
    <location>
        <begin position="20"/>
        <end position="41"/>
    </location>
</feature>
<dbReference type="EMBL" id="CP003057">
    <property type="protein sequence ID" value="AEQ98100.1"/>
    <property type="molecule type" value="Genomic_DNA"/>
</dbReference>
<dbReference type="KEGG" id="xor:XOC_4012"/>
<organism evidence="2 3">
    <name type="scientific">Xanthomonas oryzae pv. oryzicola (strain BLS256)</name>
    <dbReference type="NCBI Taxonomy" id="383407"/>
    <lineage>
        <taxon>Bacteria</taxon>
        <taxon>Pseudomonadati</taxon>
        <taxon>Pseudomonadota</taxon>
        <taxon>Gammaproteobacteria</taxon>
        <taxon>Lysobacterales</taxon>
        <taxon>Lysobacteraceae</taxon>
        <taxon>Xanthomonas</taxon>
    </lineage>
</organism>
<dbReference type="HOGENOM" id="CLU_3278794_0_0_6"/>
<name>G7TII7_XANOB</name>
<accession>G7TII7</accession>
<dbReference type="Proteomes" id="UP000008851">
    <property type="component" value="Chromosome"/>
</dbReference>
<dbReference type="AlphaFoldDB" id="G7TII7"/>
<evidence type="ECO:0000256" key="1">
    <source>
        <dbReference type="SAM" id="MobiDB-lite"/>
    </source>
</evidence>
<evidence type="ECO:0000313" key="2">
    <source>
        <dbReference type="EMBL" id="AEQ98100.1"/>
    </source>
</evidence>
<sequence>MLKQVKNVFAHQRQGNLVRHTQYNRGGDALPPEAAQPGDHL</sequence>
<proteinExistence type="predicted"/>
<evidence type="ECO:0000313" key="3">
    <source>
        <dbReference type="Proteomes" id="UP000008851"/>
    </source>
</evidence>
<protein>
    <submittedName>
        <fullName evidence="2">Uncharacterized protein</fullName>
    </submittedName>
</protein>
<reference evidence="2 3" key="1">
    <citation type="journal article" date="2011" name="J. Bacteriol.">
        <title>Two new complete genome sequences offer insight into host and tissue specificity of plant pathogenic Xanthomonas spp.</title>
        <authorList>
            <person name="Bogdanove A.J."/>
            <person name="Koebnik R."/>
            <person name="Lu H."/>
            <person name="Furutani A."/>
            <person name="Angiuoli S.V."/>
            <person name="Patil P.B."/>
            <person name="Van Sluys M.A."/>
            <person name="Ryan R.P."/>
            <person name="Meyer D.F."/>
            <person name="Han S.W."/>
            <person name="Aparna G."/>
            <person name="Rajaram M."/>
            <person name="Delcher A.L."/>
            <person name="Phillippy A.M."/>
            <person name="Puiu D."/>
            <person name="Schatz M.C."/>
            <person name="Shumway M."/>
            <person name="Sommer D.D."/>
            <person name="Trapnell C."/>
            <person name="Benahmed F."/>
            <person name="Dimitrov G."/>
            <person name="Madupu R."/>
            <person name="Radune D."/>
            <person name="Sullivan S."/>
            <person name="Jha G."/>
            <person name="Ishihara H."/>
            <person name="Lee S.W."/>
            <person name="Pandey A."/>
            <person name="Sharma V."/>
            <person name="Sriariyanun M."/>
            <person name="Szurek B."/>
            <person name="Vera-Cruz C.M."/>
            <person name="Dorman K.S."/>
            <person name="Ronald P.C."/>
            <person name="Verdier V."/>
            <person name="Dow J.M."/>
            <person name="Sonti R.V."/>
            <person name="Tsuge S."/>
            <person name="Brendel V.P."/>
            <person name="Rabinowicz P.D."/>
            <person name="Leach J.E."/>
            <person name="White F.F."/>
            <person name="Salzberg S.L."/>
        </authorList>
    </citation>
    <scope>NUCLEOTIDE SEQUENCE [LARGE SCALE GENOMIC DNA]</scope>
    <source>
        <strain evidence="2 3">BLS256</strain>
    </source>
</reference>
<gene>
    <name evidence="2" type="ORF">XOC_4012</name>
</gene>